<keyword evidence="3" id="KW-1185">Reference proteome</keyword>
<protein>
    <submittedName>
        <fullName evidence="2">Uncharacterized protein</fullName>
    </submittedName>
</protein>
<feature type="chain" id="PRO_5042284917" evidence="1">
    <location>
        <begin position="21"/>
        <end position="212"/>
    </location>
</feature>
<proteinExistence type="predicted"/>
<reference evidence="2 3" key="1">
    <citation type="journal article" date="2021" name="Sci. Rep.">
        <title>The genome of the diatom Chaetoceros tenuissimus carries an ancient integrated fragment of an extant virus.</title>
        <authorList>
            <person name="Hongo Y."/>
            <person name="Kimura K."/>
            <person name="Takaki Y."/>
            <person name="Yoshida Y."/>
            <person name="Baba S."/>
            <person name="Kobayashi G."/>
            <person name="Nagasaki K."/>
            <person name="Hano T."/>
            <person name="Tomaru Y."/>
        </authorList>
    </citation>
    <scope>NUCLEOTIDE SEQUENCE [LARGE SCALE GENOMIC DNA]</scope>
    <source>
        <strain evidence="2 3">NIES-3715</strain>
    </source>
</reference>
<accession>A0AAD3H310</accession>
<dbReference type="EMBL" id="BLLK01000028">
    <property type="protein sequence ID" value="GFH48515.1"/>
    <property type="molecule type" value="Genomic_DNA"/>
</dbReference>
<sequence length="212" mass="23698">MTRILSTALLLAAFPFLTSAFLPALSSHTKKTSALNYGKKLYDNEAITSRRNFFHASLQLLMLTQIKEPAFAAIEKVKPITPEEAETKFIEGYKTLCYLIDHYPEICEGGGDNVRRYLGTIVSTPPSGLIGIAKTMKALEDKADDFIEYTELADEIVKTINQADGSSYMAIFVTTSTSYTPPQKYFNDGLIEIKRCKKSMEELARMIDIKLS</sequence>
<comment type="caution">
    <text evidence="2">The sequence shown here is derived from an EMBL/GenBank/DDBJ whole genome shotgun (WGS) entry which is preliminary data.</text>
</comment>
<organism evidence="2 3">
    <name type="scientific">Chaetoceros tenuissimus</name>
    <dbReference type="NCBI Taxonomy" id="426638"/>
    <lineage>
        <taxon>Eukaryota</taxon>
        <taxon>Sar</taxon>
        <taxon>Stramenopiles</taxon>
        <taxon>Ochrophyta</taxon>
        <taxon>Bacillariophyta</taxon>
        <taxon>Coscinodiscophyceae</taxon>
        <taxon>Chaetocerotophycidae</taxon>
        <taxon>Chaetocerotales</taxon>
        <taxon>Chaetocerotaceae</taxon>
        <taxon>Chaetoceros</taxon>
    </lineage>
</organism>
<evidence type="ECO:0000256" key="1">
    <source>
        <dbReference type="SAM" id="SignalP"/>
    </source>
</evidence>
<gene>
    <name evidence="2" type="ORF">CTEN210_04991</name>
</gene>
<name>A0AAD3H310_9STRA</name>
<dbReference type="AlphaFoldDB" id="A0AAD3H310"/>
<evidence type="ECO:0000313" key="3">
    <source>
        <dbReference type="Proteomes" id="UP001054902"/>
    </source>
</evidence>
<evidence type="ECO:0000313" key="2">
    <source>
        <dbReference type="EMBL" id="GFH48515.1"/>
    </source>
</evidence>
<dbReference type="Proteomes" id="UP001054902">
    <property type="component" value="Unassembled WGS sequence"/>
</dbReference>
<keyword evidence="1" id="KW-0732">Signal</keyword>
<feature type="signal peptide" evidence="1">
    <location>
        <begin position="1"/>
        <end position="20"/>
    </location>
</feature>